<dbReference type="AlphaFoldDB" id="A0A127M2J0"/>
<protein>
    <submittedName>
        <fullName evidence="3">Thiosulfate sulfurtransferase</fullName>
    </submittedName>
</protein>
<evidence type="ECO:0000313" key="4">
    <source>
        <dbReference type="Proteomes" id="UP000074119"/>
    </source>
</evidence>
<dbReference type="SMART" id="SM00450">
    <property type="entry name" value="RHOD"/>
    <property type="match status" value="2"/>
</dbReference>
<dbReference type="Gene3D" id="3.40.250.10">
    <property type="entry name" value="Rhodanese-like domain"/>
    <property type="match status" value="2"/>
</dbReference>
<dbReference type="CDD" id="cd01448">
    <property type="entry name" value="TST_Repeat_1"/>
    <property type="match status" value="1"/>
</dbReference>
<dbReference type="PANTHER" id="PTHR43855:SF1">
    <property type="entry name" value="THIOSULFATE SULFURTRANSFERASE"/>
    <property type="match status" value="1"/>
</dbReference>
<dbReference type="CDD" id="cd01449">
    <property type="entry name" value="TST_Repeat_2"/>
    <property type="match status" value="1"/>
</dbReference>
<dbReference type="Pfam" id="PF00581">
    <property type="entry name" value="Rhodanese"/>
    <property type="match status" value="2"/>
</dbReference>
<dbReference type="STRING" id="1470434.AZF00_03580"/>
<dbReference type="InterPro" id="IPR051126">
    <property type="entry name" value="Thiosulfate_sulfurtransferase"/>
</dbReference>
<dbReference type="InterPro" id="IPR001763">
    <property type="entry name" value="Rhodanese-like_dom"/>
</dbReference>
<dbReference type="GO" id="GO:0004792">
    <property type="term" value="F:thiosulfate-cyanide sulfurtransferase activity"/>
    <property type="evidence" value="ECO:0007669"/>
    <property type="project" value="InterPro"/>
</dbReference>
<dbReference type="InterPro" id="IPR001307">
    <property type="entry name" value="Thiosulphate_STrfase_CS"/>
</dbReference>
<name>A0A127M2J0_9GAMM</name>
<gene>
    <name evidence="3" type="ORF">AZF00_03580</name>
</gene>
<evidence type="ECO:0000313" key="3">
    <source>
        <dbReference type="EMBL" id="AMO67437.1"/>
    </source>
</evidence>
<dbReference type="PROSITE" id="PS50206">
    <property type="entry name" value="RHODANESE_3"/>
    <property type="match status" value="2"/>
</dbReference>
<organism evidence="3 4">
    <name type="scientific">Zhongshania aliphaticivorans</name>
    <dbReference type="NCBI Taxonomy" id="1470434"/>
    <lineage>
        <taxon>Bacteria</taxon>
        <taxon>Pseudomonadati</taxon>
        <taxon>Pseudomonadota</taxon>
        <taxon>Gammaproteobacteria</taxon>
        <taxon>Cellvibrionales</taxon>
        <taxon>Spongiibacteraceae</taxon>
        <taxon>Zhongshania</taxon>
    </lineage>
</organism>
<keyword evidence="1" id="KW-0677">Repeat</keyword>
<dbReference type="InterPro" id="IPR036873">
    <property type="entry name" value="Rhodanese-like_dom_sf"/>
</dbReference>
<dbReference type="RefSeq" id="WP_008250561.1">
    <property type="nucleotide sequence ID" value="NZ_CP014544.1"/>
</dbReference>
<sequence length="281" mass="30934">MKDWPLLIEATQLADALHEPKLLILDTSSADNYAKHHVPGAVHIAPAELQCGIKPAVGKLPSTAQLQALFSRVGLSPEKHVIVYDDEGGGWAGRLIWTLDVIGHHNYSYLNGGLQAWLNGGHPSEEVANLPPPSEIVISIDSTPIAEIEDFISLLDNSQLAIWDARSPEEYRGEKVLAQRGGHIPGAVNLDWLELIDKENDMRLKDLSTLQLRLDQLGLSSDKTIITHCQTHHRSGLTYLLMKILGYPHIKGYHGSWGEWGNRDDTPVEVGDQPQGSAQQP</sequence>
<evidence type="ECO:0000259" key="2">
    <source>
        <dbReference type="PROSITE" id="PS50206"/>
    </source>
</evidence>
<dbReference type="PROSITE" id="PS00380">
    <property type="entry name" value="RHODANESE_1"/>
    <property type="match status" value="1"/>
</dbReference>
<dbReference type="Proteomes" id="UP000074119">
    <property type="component" value="Chromosome"/>
</dbReference>
<proteinExistence type="predicted"/>
<dbReference type="PANTHER" id="PTHR43855">
    <property type="entry name" value="THIOSULFATE SULFURTRANSFERASE"/>
    <property type="match status" value="1"/>
</dbReference>
<dbReference type="KEGG" id="zal:AZF00_03580"/>
<reference evidence="3 4" key="1">
    <citation type="submission" date="2015-12" db="EMBL/GenBank/DDBJ databases">
        <authorList>
            <person name="Shamseldin A."/>
            <person name="Moawad H."/>
            <person name="Abd El-Rahim W.M."/>
            <person name="Sadowsky M.J."/>
        </authorList>
    </citation>
    <scope>NUCLEOTIDE SEQUENCE [LARGE SCALE GENOMIC DNA]</scope>
    <source>
        <strain evidence="3 4">SM2</strain>
    </source>
</reference>
<feature type="domain" description="Rhodanese" evidence="2">
    <location>
        <begin position="156"/>
        <end position="269"/>
    </location>
</feature>
<accession>A0A127M2J0</accession>
<evidence type="ECO:0000256" key="1">
    <source>
        <dbReference type="ARBA" id="ARBA00022737"/>
    </source>
</evidence>
<dbReference type="EMBL" id="CP014544">
    <property type="protein sequence ID" value="AMO67437.1"/>
    <property type="molecule type" value="Genomic_DNA"/>
</dbReference>
<dbReference type="SUPFAM" id="SSF52821">
    <property type="entry name" value="Rhodanese/Cell cycle control phosphatase"/>
    <property type="match status" value="2"/>
</dbReference>
<feature type="domain" description="Rhodanese" evidence="2">
    <location>
        <begin position="18"/>
        <end position="126"/>
    </location>
</feature>
<keyword evidence="3" id="KW-0808">Transferase</keyword>